<dbReference type="Proteomes" id="UP000605970">
    <property type="component" value="Unassembled WGS sequence"/>
</dbReference>
<feature type="compositionally biased region" description="Polar residues" evidence="1">
    <location>
        <begin position="108"/>
        <end position="129"/>
    </location>
</feature>
<dbReference type="AlphaFoldDB" id="A0A8S9ZET6"/>
<feature type="non-terminal residue" evidence="3">
    <location>
        <position position="1"/>
    </location>
</feature>
<feature type="region of interest" description="Disordered" evidence="1">
    <location>
        <begin position="67"/>
        <end position="129"/>
    </location>
</feature>
<sequence>MPQDGVTINDELILDEAPGTVAPESEFICMSDDEIRNSVLIGALFALIIVLLWHIIWIYLGSKEIPSESVASESVKKQRDKKSLDSPKSSTIGKTTSVTTTISATPSQNVDNSRGSATIKSKSGVSDDS</sequence>
<accession>A0A8S9ZET6</accession>
<keyword evidence="2" id="KW-0472">Membrane</keyword>
<keyword evidence="3" id="KW-0808">Transferase</keyword>
<feature type="compositionally biased region" description="Low complexity" evidence="1">
    <location>
        <begin position="89"/>
        <end position="107"/>
    </location>
</feature>
<keyword evidence="3" id="KW-0548">Nucleotidyltransferase</keyword>
<gene>
    <name evidence="3" type="ORF">Mgra_00008777</name>
</gene>
<comment type="caution">
    <text evidence="3">The sequence shown here is derived from an EMBL/GenBank/DDBJ whole genome shotgun (WGS) entry which is preliminary data.</text>
</comment>
<dbReference type="EMBL" id="JABEBT010000122">
    <property type="protein sequence ID" value="KAF7631001.1"/>
    <property type="molecule type" value="Genomic_DNA"/>
</dbReference>
<protein>
    <submittedName>
        <fullName evidence="3">Reverse transcriptase domain-containing protein</fullName>
    </submittedName>
</protein>
<dbReference type="GO" id="GO:0003964">
    <property type="term" value="F:RNA-directed DNA polymerase activity"/>
    <property type="evidence" value="ECO:0007669"/>
    <property type="project" value="UniProtKB-KW"/>
</dbReference>
<keyword evidence="3" id="KW-0695">RNA-directed DNA polymerase</keyword>
<organism evidence="3 4">
    <name type="scientific">Meloidogyne graminicola</name>
    <dbReference type="NCBI Taxonomy" id="189291"/>
    <lineage>
        <taxon>Eukaryota</taxon>
        <taxon>Metazoa</taxon>
        <taxon>Ecdysozoa</taxon>
        <taxon>Nematoda</taxon>
        <taxon>Chromadorea</taxon>
        <taxon>Rhabditida</taxon>
        <taxon>Tylenchina</taxon>
        <taxon>Tylenchomorpha</taxon>
        <taxon>Tylenchoidea</taxon>
        <taxon>Meloidogynidae</taxon>
        <taxon>Meloidogyninae</taxon>
        <taxon>Meloidogyne</taxon>
    </lineage>
</organism>
<evidence type="ECO:0000256" key="2">
    <source>
        <dbReference type="SAM" id="Phobius"/>
    </source>
</evidence>
<feature type="transmembrane region" description="Helical" evidence="2">
    <location>
        <begin position="40"/>
        <end position="60"/>
    </location>
</feature>
<evidence type="ECO:0000313" key="4">
    <source>
        <dbReference type="Proteomes" id="UP000605970"/>
    </source>
</evidence>
<evidence type="ECO:0000313" key="3">
    <source>
        <dbReference type="EMBL" id="KAF7631001.1"/>
    </source>
</evidence>
<evidence type="ECO:0000256" key="1">
    <source>
        <dbReference type="SAM" id="MobiDB-lite"/>
    </source>
</evidence>
<keyword evidence="2" id="KW-0812">Transmembrane</keyword>
<keyword evidence="2" id="KW-1133">Transmembrane helix</keyword>
<feature type="compositionally biased region" description="Basic and acidic residues" evidence="1">
    <location>
        <begin position="74"/>
        <end position="85"/>
    </location>
</feature>
<name>A0A8S9ZET6_9BILA</name>
<reference evidence="3" key="1">
    <citation type="journal article" date="2020" name="Ecol. Evol.">
        <title>Genome structure and content of the rice root-knot nematode (Meloidogyne graminicola).</title>
        <authorList>
            <person name="Phan N.T."/>
            <person name="Danchin E.G.J."/>
            <person name="Klopp C."/>
            <person name="Perfus-Barbeoch L."/>
            <person name="Kozlowski D.K."/>
            <person name="Koutsovoulos G.D."/>
            <person name="Lopez-Roques C."/>
            <person name="Bouchez O."/>
            <person name="Zahm M."/>
            <person name="Besnard G."/>
            <person name="Bellafiore S."/>
        </authorList>
    </citation>
    <scope>NUCLEOTIDE SEQUENCE</scope>
    <source>
        <strain evidence="3">VN-18</strain>
    </source>
</reference>
<keyword evidence="4" id="KW-1185">Reference proteome</keyword>
<proteinExistence type="predicted"/>